<dbReference type="OrthoDB" id="9792218at2"/>
<dbReference type="PANTHER" id="PTHR30566:SF25">
    <property type="entry name" value="INNER MEMBRANE PROTEIN"/>
    <property type="match status" value="1"/>
</dbReference>
<protein>
    <submittedName>
        <fullName evidence="7">Mechanosensitive channel MscK</fullName>
    </submittedName>
</protein>
<dbReference type="AlphaFoldDB" id="A0A0D8HKZ9"/>
<dbReference type="InterPro" id="IPR023408">
    <property type="entry name" value="MscS_beta-dom_sf"/>
</dbReference>
<dbReference type="Pfam" id="PF00924">
    <property type="entry name" value="MS_channel_2nd"/>
    <property type="match status" value="1"/>
</dbReference>
<dbReference type="GO" id="GO:0016020">
    <property type="term" value="C:membrane"/>
    <property type="evidence" value="ECO:0007669"/>
    <property type="project" value="UniProtKB-SubCell"/>
</dbReference>
<proteinExistence type="predicted"/>
<dbReference type="PANTHER" id="PTHR30566">
    <property type="entry name" value="YNAI-RELATED MECHANOSENSITIVE ION CHANNEL"/>
    <property type="match status" value="1"/>
</dbReference>
<evidence type="ECO:0000256" key="2">
    <source>
        <dbReference type="ARBA" id="ARBA00022692"/>
    </source>
</evidence>
<evidence type="ECO:0000256" key="1">
    <source>
        <dbReference type="ARBA" id="ARBA00004370"/>
    </source>
</evidence>
<feature type="transmembrane region" description="Helical" evidence="5">
    <location>
        <begin position="19"/>
        <end position="40"/>
    </location>
</feature>
<evidence type="ECO:0000256" key="5">
    <source>
        <dbReference type="SAM" id="Phobius"/>
    </source>
</evidence>
<evidence type="ECO:0000259" key="6">
    <source>
        <dbReference type="Pfam" id="PF00924"/>
    </source>
</evidence>
<dbReference type="InterPro" id="IPR006685">
    <property type="entry name" value="MscS_channel_2nd"/>
</dbReference>
<dbReference type="Gene3D" id="1.10.287.1260">
    <property type="match status" value="1"/>
</dbReference>
<dbReference type="EMBL" id="JXYS01000009">
    <property type="protein sequence ID" value="KJF18690.1"/>
    <property type="molecule type" value="Genomic_DNA"/>
</dbReference>
<evidence type="ECO:0000256" key="3">
    <source>
        <dbReference type="ARBA" id="ARBA00022989"/>
    </source>
</evidence>
<dbReference type="RefSeq" id="WP_160291690.1">
    <property type="nucleotide sequence ID" value="NZ_JXYS01000009.1"/>
</dbReference>
<feature type="transmembrane region" description="Helical" evidence="5">
    <location>
        <begin position="164"/>
        <end position="182"/>
    </location>
</feature>
<feature type="domain" description="Mechanosensitive ion channel MscS" evidence="6">
    <location>
        <begin position="186"/>
        <end position="252"/>
    </location>
</feature>
<evidence type="ECO:0000256" key="4">
    <source>
        <dbReference type="ARBA" id="ARBA00023136"/>
    </source>
</evidence>
<feature type="transmembrane region" description="Helical" evidence="5">
    <location>
        <begin position="90"/>
        <end position="116"/>
    </location>
</feature>
<dbReference type="STRING" id="1280514.AXFE_04220"/>
<name>A0A0D8HKZ9_9ACTN</name>
<keyword evidence="4 5" id="KW-0472">Membrane</keyword>
<gene>
    <name evidence="7" type="primary">mscK</name>
    <name evidence="7" type="ORF">AXFE_04220</name>
</gene>
<keyword evidence="8" id="KW-1185">Reference proteome</keyword>
<keyword evidence="2 5" id="KW-0812">Transmembrane</keyword>
<dbReference type="Proteomes" id="UP000032360">
    <property type="component" value="Unassembled WGS sequence"/>
</dbReference>
<dbReference type="Gene3D" id="2.30.30.60">
    <property type="match status" value="1"/>
</dbReference>
<reference evidence="7 8" key="1">
    <citation type="submission" date="2015-01" db="EMBL/GenBank/DDBJ databases">
        <title>Draft genome of the acidophilic iron oxidizer Acidithrix ferrooxidans strain Py-F3.</title>
        <authorList>
            <person name="Poehlein A."/>
            <person name="Eisen S."/>
            <person name="Schloemann M."/>
            <person name="Johnson B.D."/>
            <person name="Daniel R."/>
            <person name="Muehling M."/>
        </authorList>
    </citation>
    <scope>NUCLEOTIDE SEQUENCE [LARGE SCALE GENOMIC DNA]</scope>
    <source>
        <strain evidence="7 8">Py-F3</strain>
    </source>
</reference>
<evidence type="ECO:0000313" key="7">
    <source>
        <dbReference type="EMBL" id="KJF18690.1"/>
    </source>
</evidence>
<comment type="caution">
    <text evidence="7">The sequence shown here is derived from an EMBL/GenBank/DDBJ whole genome shotgun (WGS) entry which is preliminary data.</text>
</comment>
<dbReference type="GO" id="GO:0055085">
    <property type="term" value="P:transmembrane transport"/>
    <property type="evidence" value="ECO:0007669"/>
    <property type="project" value="InterPro"/>
</dbReference>
<dbReference type="InterPro" id="IPR010920">
    <property type="entry name" value="LSM_dom_sf"/>
</dbReference>
<organism evidence="7 8">
    <name type="scientific">Acidithrix ferrooxidans</name>
    <dbReference type="NCBI Taxonomy" id="1280514"/>
    <lineage>
        <taxon>Bacteria</taxon>
        <taxon>Bacillati</taxon>
        <taxon>Actinomycetota</taxon>
        <taxon>Acidimicrobiia</taxon>
        <taxon>Acidimicrobiales</taxon>
        <taxon>Acidimicrobiaceae</taxon>
        <taxon>Acidithrix</taxon>
    </lineage>
</organism>
<evidence type="ECO:0000313" key="8">
    <source>
        <dbReference type="Proteomes" id="UP000032360"/>
    </source>
</evidence>
<feature type="transmembrane region" description="Helical" evidence="5">
    <location>
        <begin position="137"/>
        <end position="158"/>
    </location>
</feature>
<accession>A0A0D8HKZ9</accession>
<sequence>MTAIQIFASFTNNVLSSNWLRALIAMVGSVVLVVVVYGVLSRLSKRRHSKHFVMVINSTRKSVIAFSFALSGTESIRFAPFRWRLGLNYAAQIAVILTIVWIIVNILAVVSTMVVERFDITVVDNRDARRTVTQVSLIHRVISITIIIIGILVSLTTLPAIRTFGTTVLASAGVLSIVAGIAGQSTLGNMIAGIQIAFSGALRIGDVVVVQNEWGTIEAITLTYVVVKIWDERRLVLPVSYFVNTPFENWTRDTSQLLGAVLIFVDYSVSIPELRKELIDYVSSHPLWDKRVVTLQVVNSTELAIQIRALVSSSTSGNSWNLRCDVREHLITYLMDNNPGSLPRVHIDVAKPAAGKDTTQN</sequence>
<dbReference type="SUPFAM" id="SSF50182">
    <property type="entry name" value="Sm-like ribonucleoproteins"/>
    <property type="match status" value="1"/>
</dbReference>
<keyword evidence="3 5" id="KW-1133">Transmembrane helix</keyword>
<comment type="subcellular location">
    <subcellularLocation>
        <location evidence="1">Membrane</location>
    </subcellularLocation>
</comment>